<dbReference type="GO" id="GO:0004523">
    <property type="term" value="F:RNA-DNA hybrid ribonuclease activity"/>
    <property type="evidence" value="ECO:0007669"/>
    <property type="project" value="UniProtKB-UniRule"/>
</dbReference>
<evidence type="ECO:0000256" key="8">
    <source>
        <dbReference type="ARBA" id="ARBA00022723"/>
    </source>
</evidence>
<evidence type="ECO:0000256" key="7">
    <source>
        <dbReference type="ARBA" id="ARBA00022722"/>
    </source>
</evidence>
<comment type="function">
    <text evidence="3 13">Endonuclease that specifically degrades the RNA of RNA-DNA hybrids.</text>
</comment>
<proteinExistence type="inferred from homology"/>
<dbReference type="PANTHER" id="PTHR10954:SF18">
    <property type="entry name" value="RIBONUCLEASE HII"/>
    <property type="match status" value="1"/>
</dbReference>
<dbReference type="Proteomes" id="UP000262325">
    <property type="component" value="Unassembled WGS sequence"/>
</dbReference>
<evidence type="ECO:0000256" key="12">
    <source>
        <dbReference type="PROSITE-ProRule" id="PRU01319"/>
    </source>
</evidence>
<evidence type="ECO:0000256" key="6">
    <source>
        <dbReference type="ARBA" id="ARBA00022490"/>
    </source>
</evidence>
<dbReference type="GO" id="GO:0043137">
    <property type="term" value="P:DNA replication, removal of RNA primer"/>
    <property type="evidence" value="ECO:0007669"/>
    <property type="project" value="TreeGrafter"/>
</dbReference>
<dbReference type="InterPro" id="IPR001352">
    <property type="entry name" value="RNase_HII/HIII"/>
</dbReference>
<evidence type="ECO:0000256" key="1">
    <source>
        <dbReference type="ARBA" id="ARBA00000077"/>
    </source>
</evidence>
<dbReference type="InterPro" id="IPR036397">
    <property type="entry name" value="RNaseH_sf"/>
</dbReference>
<comment type="cofactor">
    <cofactor evidence="2">
        <name>Mg(2+)</name>
        <dbReference type="ChEBI" id="CHEBI:18420"/>
    </cofactor>
</comment>
<keyword evidence="11" id="KW-0464">Manganese</keyword>
<comment type="catalytic activity">
    <reaction evidence="1 12 13">
        <text>Endonucleolytic cleavage to 5'-phosphomonoester.</text>
        <dbReference type="EC" id="3.1.26.4"/>
    </reaction>
</comment>
<dbReference type="CDD" id="cd07182">
    <property type="entry name" value="RNase_HII_bacteria_HII_like"/>
    <property type="match status" value="1"/>
</dbReference>
<dbReference type="GO" id="GO:0046872">
    <property type="term" value="F:metal ion binding"/>
    <property type="evidence" value="ECO:0007669"/>
    <property type="project" value="UniProtKB-KW"/>
</dbReference>
<dbReference type="GO" id="GO:0006298">
    <property type="term" value="P:mismatch repair"/>
    <property type="evidence" value="ECO:0007669"/>
    <property type="project" value="TreeGrafter"/>
</dbReference>
<dbReference type="GO" id="GO:0005737">
    <property type="term" value="C:cytoplasm"/>
    <property type="evidence" value="ECO:0007669"/>
    <property type="project" value="UniProtKB-SubCell"/>
</dbReference>
<evidence type="ECO:0000259" key="14">
    <source>
        <dbReference type="PROSITE" id="PS51975"/>
    </source>
</evidence>
<dbReference type="GO" id="GO:0032299">
    <property type="term" value="C:ribonuclease H2 complex"/>
    <property type="evidence" value="ECO:0007669"/>
    <property type="project" value="TreeGrafter"/>
</dbReference>
<dbReference type="GO" id="GO:0003723">
    <property type="term" value="F:RNA binding"/>
    <property type="evidence" value="ECO:0007669"/>
    <property type="project" value="UniProtKB-UniRule"/>
</dbReference>
<dbReference type="InterPro" id="IPR022898">
    <property type="entry name" value="RNase_HII"/>
</dbReference>
<comment type="cofactor">
    <cofactor evidence="12">
        <name>Mn(2+)</name>
        <dbReference type="ChEBI" id="CHEBI:29035"/>
    </cofactor>
    <cofactor evidence="12">
        <name>Mg(2+)</name>
        <dbReference type="ChEBI" id="CHEBI:18420"/>
    </cofactor>
    <text evidence="12">Manganese or magnesium. Binds 1 divalent metal ion per monomer in the absence of substrate. May bind a second metal ion after substrate binding.</text>
</comment>
<keyword evidence="7 12" id="KW-0540">Nuclease</keyword>
<evidence type="ECO:0000313" key="15">
    <source>
        <dbReference type="EMBL" id="HCW92778.1"/>
    </source>
</evidence>
<evidence type="ECO:0000256" key="2">
    <source>
        <dbReference type="ARBA" id="ARBA00001946"/>
    </source>
</evidence>
<dbReference type="AlphaFoldDB" id="A0A3D5QAN1"/>
<comment type="caution">
    <text evidence="15">The sequence shown here is derived from an EMBL/GenBank/DDBJ whole genome shotgun (WGS) entry which is preliminary data.</text>
</comment>
<evidence type="ECO:0000256" key="9">
    <source>
        <dbReference type="ARBA" id="ARBA00022759"/>
    </source>
</evidence>
<reference evidence="15 16" key="1">
    <citation type="journal article" date="2018" name="Nat. Biotechnol.">
        <title>A standardized bacterial taxonomy based on genome phylogeny substantially revises the tree of life.</title>
        <authorList>
            <person name="Parks D.H."/>
            <person name="Chuvochina M."/>
            <person name="Waite D.W."/>
            <person name="Rinke C."/>
            <person name="Skarshewski A."/>
            <person name="Chaumeil P.A."/>
            <person name="Hugenholtz P."/>
        </authorList>
    </citation>
    <scope>NUCLEOTIDE SEQUENCE [LARGE SCALE GENOMIC DNA]</scope>
    <source>
        <strain evidence="15">UBA8672</strain>
    </source>
</reference>
<protein>
    <recommendedName>
        <fullName evidence="13">Ribonuclease</fullName>
        <ecNumber evidence="13">3.1.26.4</ecNumber>
    </recommendedName>
</protein>
<feature type="binding site" evidence="12">
    <location>
        <position position="7"/>
    </location>
    <ligand>
        <name>a divalent metal cation</name>
        <dbReference type="ChEBI" id="CHEBI:60240"/>
    </ligand>
</feature>
<dbReference type="InterPro" id="IPR024567">
    <property type="entry name" value="RNase_HII/HIII_dom"/>
</dbReference>
<dbReference type="Pfam" id="PF01351">
    <property type="entry name" value="RNase_HII"/>
    <property type="match status" value="1"/>
</dbReference>
<dbReference type="EMBL" id="DPPF01000076">
    <property type="protein sequence ID" value="HCW92778.1"/>
    <property type="molecule type" value="Genomic_DNA"/>
</dbReference>
<evidence type="ECO:0000256" key="3">
    <source>
        <dbReference type="ARBA" id="ARBA00004065"/>
    </source>
</evidence>
<dbReference type="SUPFAM" id="SSF53098">
    <property type="entry name" value="Ribonuclease H-like"/>
    <property type="match status" value="1"/>
</dbReference>
<keyword evidence="10 12" id="KW-0378">Hydrolase</keyword>
<comment type="subcellular location">
    <subcellularLocation>
        <location evidence="4">Cytoplasm</location>
    </subcellularLocation>
</comment>
<dbReference type="PANTHER" id="PTHR10954">
    <property type="entry name" value="RIBONUCLEASE H2 SUBUNIT A"/>
    <property type="match status" value="1"/>
</dbReference>
<dbReference type="EC" id="3.1.26.4" evidence="13"/>
<accession>A0A3D5QAN1</accession>
<keyword evidence="9 12" id="KW-0255">Endonuclease</keyword>
<evidence type="ECO:0000256" key="4">
    <source>
        <dbReference type="ARBA" id="ARBA00004496"/>
    </source>
</evidence>
<sequence length="187" mass="21008">MRKAGLDEVGRGCLAGPVVACAVVLPEGFTDDRIIDSKKLPAKKRNILAKIIRENAVSYGLGVVCSLIIDRINIVRSTKQAMHLALSNLKCSFDEVITDAVALNNIEVKHIHPLKAEDKHIEVAAASILAKVYRDSLMEKYHYSYQEYNWFSNKGYGTKEHRQAIIECGLSPIHRRSFVKNVYPETR</sequence>
<evidence type="ECO:0000256" key="10">
    <source>
        <dbReference type="ARBA" id="ARBA00022801"/>
    </source>
</evidence>
<dbReference type="NCBIfam" id="NF000595">
    <property type="entry name" value="PRK00015.1-3"/>
    <property type="match status" value="1"/>
</dbReference>
<gene>
    <name evidence="15" type="ORF">DHM44_03760</name>
</gene>
<evidence type="ECO:0000256" key="11">
    <source>
        <dbReference type="ARBA" id="ARBA00023211"/>
    </source>
</evidence>
<feature type="domain" description="RNase H type-2" evidence="14">
    <location>
        <begin position="1"/>
        <end position="187"/>
    </location>
</feature>
<dbReference type="PROSITE" id="PS51975">
    <property type="entry name" value="RNASE_H_2"/>
    <property type="match status" value="1"/>
</dbReference>
<feature type="binding site" evidence="12">
    <location>
        <position position="99"/>
    </location>
    <ligand>
        <name>a divalent metal cation</name>
        <dbReference type="ChEBI" id="CHEBI:60240"/>
    </ligand>
</feature>
<keyword evidence="8 12" id="KW-0479">Metal-binding</keyword>
<feature type="binding site" evidence="12">
    <location>
        <position position="8"/>
    </location>
    <ligand>
        <name>a divalent metal cation</name>
        <dbReference type="ChEBI" id="CHEBI:60240"/>
    </ligand>
</feature>
<name>A0A3D5QAN1_FLESI</name>
<dbReference type="Gene3D" id="3.30.420.10">
    <property type="entry name" value="Ribonuclease H-like superfamily/Ribonuclease H"/>
    <property type="match status" value="1"/>
</dbReference>
<organism evidence="15 16">
    <name type="scientific">Flexistipes sinusarabici</name>
    <dbReference type="NCBI Taxonomy" id="2352"/>
    <lineage>
        <taxon>Bacteria</taxon>
        <taxon>Pseudomonadati</taxon>
        <taxon>Deferribacterota</taxon>
        <taxon>Deferribacteres</taxon>
        <taxon>Deferribacterales</taxon>
        <taxon>Flexistipitaceae</taxon>
        <taxon>Flexistipes</taxon>
    </lineage>
</organism>
<evidence type="ECO:0000313" key="16">
    <source>
        <dbReference type="Proteomes" id="UP000262325"/>
    </source>
</evidence>
<dbReference type="InterPro" id="IPR012337">
    <property type="entry name" value="RNaseH-like_sf"/>
</dbReference>
<keyword evidence="6" id="KW-0963">Cytoplasm</keyword>
<evidence type="ECO:0000256" key="13">
    <source>
        <dbReference type="RuleBase" id="RU003515"/>
    </source>
</evidence>
<evidence type="ECO:0000256" key="5">
    <source>
        <dbReference type="ARBA" id="ARBA00007383"/>
    </source>
</evidence>
<comment type="similarity">
    <text evidence="5 13">Belongs to the RNase HII family.</text>
</comment>